<gene>
    <name evidence="2" type="ORF">RM446_23280</name>
</gene>
<keyword evidence="3" id="KW-1185">Reference proteome</keyword>
<dbReference type="RefSeq" id="WP_311547571.1">
    <property type="nucleotide sequence ID" value="NZ_JAVREK010000035.1"/>
</dbReference>
<dbReference type="EMBL" id="JAVREK010000035">
    <property type="protein sequence ID" value="MDT0305056.1"/>
    <property type="molecule type" value="Genomic_DNA"/>
</dbReference>
<evidence type="ECO:0000256" key="1">
    <source>
        <dbReference type="SAM" id="MobiDB-lite"/>
    </source>
</evidence>
<protein>
    <submittedName>
        <fullName evidence="2">Uncharacterized protein</fullName>
    </submittedName>
</protein>
<accession>A0ABU2L0G9</accession>
<sequence>MAVVWQNTLDGSDGVAVTTTNSADHGDALAAVNGTVVYDTSWSAAGSASILLGGPGVGSFNGVEPPDWPTGTTAWRMYLRVASDDALDIAMSPDTGSIMAATVRGNGDLDHPGGTETGVLPTDGSAFRLEILVDGTAWTVQAYVTDPDGTTPDVDATGTLASAPSGDWSAFIEDYSAGGVHADEMVITDTAAPVGPVAPPPATITTDNTLTGADGAAVTDATLAASAQTGTVTVSDANNTGTGLSPQAAYSDTQQVFSGQTMVRLWQCNHRDGTTRDDGLSAGPQPKLAFSIPGAPWAIRFYAYFPAGWNTWNEQYDDLFNERCWLVRLGDYALTVYETGSGNIGFRMQPLDLDAAGVNVSLGGSAHALNDELIRVEVLCDGTDTTIYTYLGQDESTPRTATLAGFAPSADANNLTGYPFTFGSYLPYGNGSFDQRVADYQQKLIDQGYPAPEWGADGFYGDEMAGQWDAYAADVGLDSLVGTFGAGGGAGAEILRAIDVDRSTARVSGSSLPTSVYVGYLAVADTAALIGPAEEPSDGVVVSPAGGIVLGGTAQASRNARPASSGGIVLGGSASPRKHVTVSASGGITLGGAAAASKSTTIGASGGIVLGGGVDTEQGTTLFIDYGAGHVSDPFEPIDDDQHIRNDVEVKREGGSSARHVQETGPLSVLPPPDGVGVYDESVTLNVADDDQLADQAAWRVHLGTVDEARYPQVRVDLSNKSFLVDDVTSRDSGDWLRVINPPEWLPPRDIDLLIQGYTETISVFTWNIVFNASDAAAYTVGEVYAPATIGGPDRADTSGSRLWTDITAGQASFDVEVYDGPPWIASAALPGEFPFDIRVGGEVMTVTAAAAPLGDLQEFTVVRSVNGISKPHTEGTAVELAAPAVVAL</sequence>
<proteinExistence type="predicted"/>
<evidence type="ECO:0000313" key="2">
    <source>
        <dbReference type="EMBL" id="MDT0305056.1"/>
    </source>
</evidence>
<organism evidence="2 3">
    <name type="scientific">Streptomonospora wellingtoniae</name>
    <dbReference type="NCBI Taxonomy" id="3075544"/>
    <lineage>
        <taxon>Bacteria</taxon>
        <taxon>Bacillati</taxon>
        <taxon>Actinomycetota</taxon>
        <taxon>Actinomycetes</taxon>
        <taxon>Streptosporangiales</taxon>
        <taxon>Nocardiopsidaceae</taxon>
        <taxon>Streptomonospora</taxon>
    </lineage>
</organism>
<feature type="region of interest" description="Disordered" evidence="1">
    <location>
        <begin position="653"/>
        <end position="673"/>
    </location>
</feature>
<evidence type="ECO:0000313" key="3">
    <source>
        <dbReference type="Proteomes" id="UP001183226"/>
    </source>
</evidence>
<comment type="caution">
    <text evidence="2">The sequence shown here is derived from an EMBL/GenBank/DDBJ whole genome shotgun (WGS) entry which is preliminary data.</text>
</comment>
<dbReference type="Proteomes" id="UP001183226">
    <property type="component" value="Unassembled WGS sequence"/>
</dbReference>
<reference evidence="3" key="1">
    <citation type="submission" date="2023-07" db="EMBL/GenBank/DDBJ databases">
        <title>30 novel species of actinomycetes from the DSMZ collection.</title>
        <authorList>
            <person name="Nouioui I."/>
        </authorList>
    </citation>
    <scope>NUCLEOTIDE SEQUENCE [LARGE SCALE GENOMIC DNA]</scope>
    <source>
        <strain evidence="3">DSM 45055</strain>
    </source>
</reference>
<name>A0ABU2L0G9_9ACTN</name>